<dbReference type="AlphaFoldDB" id="A0A371X9G3"/>
<dbReference type="InterPro" id="IPR058649">
    <property type="entry name" value="CzcB_C"/>
</dbReference>
<dbReference type="InterPro" id="IPR058792">
    <property type="entry name" value="Beta-barrel_RND_2"/>
</dbReference>
<dbReference type="GO" id="GO:0060003">
    <property type="term" value="P:copper ion export"/>
    <property type="evidence" value="ECO:0007669"/>
    <property type="project" value="TreeGrafter"/>
</dbReference>
<dbReference type="FunFam" id="2.40.30.170:FF:000010">
    <property type="entry name" value="Efflux RND transporter periplasmic adaptor subunit"/>
    <property type="match status" value="1"/>
</dbReference>
<dbReference type="GO" id="GO:0030288">
    <property type="term" value="C:outer membrane-bounded periplasmic space"/>
    <property type="evidence" value="ECO:0007669"/>
    <property type="project" value="TreeGrafter"/>
</dbReference>
<evidence type="ECO:0000256" key="4">
    <source>
        <dbReference type="ARBA" id="ARBA00023065"/>
    </source>
</evidence>
<dbReference type="Gene3D" id="2.40.30.170">
    <property type="match status" value="1"/>
</dbReference>
<dbReference type="InterPro" id="IPR051909">
    <property type="entry name" value="MFP_Cation_Efflux"/>
</dbReference>
<dbReference type="Proteomes" id="UP000262379">
    <property type="component" value="Unassembled WGS sequence"/>
</dbReference>
<dbReference type="Gene3D" id="2.40.420.20">
    <property type="match status" value="1"/>
</dbReference>
<dbReference type="Pfam" id="PF25954">
    <property type="entry name" value="Beta-barrel_RND_2"/>
    <property type="match status" value="1"/>
</dbReference>
<dbReference type="EMBL" id="QURN01000013">
    <property type="protein sequence ID" value="RFC65841.1"/>
    <property type="molecule type" value="Genomic_DNA"/>
</dbReference>
<protein>
    <submittedName>
        <fullName evidence="9">Efflux RND transporter periplasmic adaptor subunit</fullName>
    </submittedName>
</protein>
<comment type="similarity">
    <text evidence="1">Belongs to the membrane fusion protein (MFP) (TC 8.A.1) family.</text>
</comment>
<evidence type="ECO:0000313" key="10">
    <source>
        <dbReference type="Proteomes" id="UP000262379"/>
    </source>
</evidence>
<comment type="caution">
    <text evidence="9">The sequence shown here is derived from an EMBL/GenBank/DDBJ whole genome shotgun (WGS) entry which is preliminary data.</text>
</comment>
<feature type="domain" description="CzcB-like C-terminal circularly permuted SH3-like" evidence="8">
    <location>
        <begin position="404"/>
        <end position="464"/>
    </location>
</feature>
<dbReference type="Pfam" id="PF25919">
    <property type="entry name" value="BSH_CusB"/>
    <property type="match status" value="1"/>
</dbReference>
<evidence type="ECO:0000259" key="6">
    <source>
        <dbReference type="Pfam" id="PF25919"/>
    </source>
</evidence>
<evidence type="ECO:0000256" key="2">
    <source>
        <dbReference type="ARBA" id="ARBA00022448"/>
    </source>
</evidence>
<dbReference type="PANTHER" id="PTHR30097:SF15">
    <property type="entry name" value="CATION EFFLUX SYSTEM PROTEIN CUSB"/>
    <property type="match status" value="1"/>
</dbReference>
<dbReference type="Pfam" id="PF25975">
    <property type="entry name" value="CzcB_C"/>
    <property type="match status" value="1"/>
</dbReference>
<dbReference type="InterPro" id="IPR058790">
    <property type="entry name" value="BSH_CusB"/>
</dbReference>
<dbReference type="GO" id="GO:0022857">
    <property type="term" value="F:transmembrane transporter activity"/>
    <property type="evidence" value="ECO:0007669"/>
    <property type="project" value="InterPro"/>
</dbReference>
<accession>A0A371X9G3</accession>
<evidence type="ECO:0000256" key="1">
    <source>
        <dbReference type="ARBA" id="ARBA00009477"/>
    </source>
</evidence>
<evidence type="ECO:0000259" key="7">
    <source>
        <dbReference type="Pfam" id="PF25954"/>
    </source>
</evidence>
<evidence type="ECO:0000259" key="8">
    <source>
        <dbReference type="Pfam" id="PF25975"/>
    </source>
</evidence>
<gene>
    <name evidence="9" type="ORF">DY251_16150</name>
</gene>
<dbReference type="InterPro" id="IPR006143">
    <property type="entry name" value="RND_pump_MFP"/>
</dbReference>
<reference evidence="10" key="1">
    <citation type="submission" date="2018-08" db="EMBL/GenBank/DDBJ databases">
        <authorList>
            <person name="Im W.T."/>
        </authorList>
    </citation>
    <scope>NUCLEOTIDE SEQUENCE [LARGE SCALE GENOMIC DNA]</scope>
    <source>
        <strain evidence="10">LA-28</strain>
    </source>
</reference>
<keyword evidence="3" id="KW-0732">Signal</keyword>
<dbReference type="SUPFAM" id="SSF111369">
    <property type="entry name" value="HlyD-like secretion proteins"/>
    <property type="match status" value="1"/>
</dbReference>
<organism evidence="9 10">
    <name type="scientific">Mesorhizobium denitrificans</name>
    <dbReference type="NCBI Taxonomy" id="2294114"/>
    <lineage>
        <taxon>Bacteria</taxon>
        <taxon>Pseudomonadati</taxon>
        <taxon>Pseudomonadota</taxon>
        <taxon>Alphaproteobacteria</taxon>
        <taxon>Hyphomicrobiales</taxon>
        <taxon>Phyllobacteriaceae</taxon>
        <taxon>Mesorhizobium</taxon>
    </lineage>
</organism>
<feature type="domain" description="CusB-like barrel-sandwich hybrid" evidence="6">
    <location>
        <begin position="199"/>
        <end position="317"/>
    </location>
</feature>
<dbReference type="GO" id="GO:0016020">
    <property type="term" value="C:membrane"/>
    <property type="evidence" value="ECO:0007669"/>
    <property type="project" value="InterPro"/>
</dbReference>
<proteinExistence type="inferred from homology"/>
<name>A0A371X9G3_9HYPH</name>
<evidence type="ECO:0000256" key="3">
    <source>
        <dbReference type="ARBA" id="ARBA00022729"/>
    </source>
</evidence>
<feature type="domain" description="CusB-like beta-barrel" evidence="7">
    <location>
        <begin position="321"/>
        <end position="397"/>
    </location>
</feature>
<dbReference type="PANTHER" id="PTHR30097">
    <property type="entry name" value="CATION EFFLUX SYSTEM PROTEIN CUSB"/>
    <property type="match status" value="1"/>
</dbReference>
<sequence length="484" mass="51183">MSRFGSFLALAVVAAGAGAGGYWAGQRDLSAPAALQMIEAIAMRAFGAEPEAMPAASAPYGPVIYYRHPDDPAYSTTPKKTDDGRDFVAVLASEDVSFDRPVEAEPDEAAEVATDGGGRRILYYRNPMGLPDTSPTPKKDSMGMDYLPVYEGEDEDGSTVTVSPGKVQRTGVKTILATKGAIVRRVRIPGTVTLDERRVSVISTRTEAFIEEVAQVTTGSVIGEGEPLVRFYAKEIAAAGALYAADLKSGAGKIAAAGSLQRLTNLGVPAEAIAEIEKTNKVPISVTLMAPRSGVVLERMAVDGMMAEAGQTLFRIADISTVWIMADVPEYDLRAVRVGDKASVRVRGLPGKEFEGKVGLIYPEIQGQTRTAKVRIELPNPDVLLLANMYAEVEIATGGGDPVVTVPDSAVIDTGDRQVVIIDRGEGSFEPRDVKIGARGEGMTEITEGIAEGDRVVVSANFLIDAESNLKAALSALTPSEPKP</sequence>
<dbReference type="GO" id="GO:0046914">
    <property type="term" value="F:transition metal ion binding"/>
    <property type="evidence" value="ECO:0007669"/>
    <property type="project" value="TreeGrafter"/>
</dbReference>
<evidence type="ECO:0000313" key="9">
    <source>
        <dbReference type="EMBL" id="RFC65841.1"/>
    </source>
</evidence>
<dbReference type="RefSeq" id="WP_116624949.1">
    <property type="nucleotide sequence ID" value="NZ_QURN01000013.1"/>
</dbReference>
<keyword evidence="4" id="KW-0406">Ion transport</keyword>
<keyword evidence="2" id="KW-0813">Transport</keyword>
<dbReference type="FunFam" id="2.40.420.20:FF:000003">
    <property type="entry name" value="Cation efflux system protein cusB"/>
    <property type="match status" value="1"/>
</dbReference>
<dbReference type="GO" id="GO:0015679">
    <property type="term" value="P:plasma membrane copper ion transport"/>
    <property type="evidence" value="ECO:0007669"/>
    <property type="project" value="TreeGrafter"/>
</dbReference>
<evidence type="ECO:0000256" key="5">
    <source>
        <dbReference type="SAM" id="MobiDB-lite"/>
    </source>
</evidence>
<feature type="region of interest" description="Disordered" evidence="5">
    <location>
        <begin position="123"/>
        <end position="142"/>
    </location>
</feature>
<dbReference type="NCBIfam" id="TIGR01730">
    <property type="entry name" value="RND_mfp"/>
    <property type="match status" value="1"/>
</dbReference>
<keyword evidence="10" id="KW-1185">Reference proteome</keyword>